<dbReference type="SUPFAM" id="SSF49899">
    <property type="entry name" value="Concanavalin A-like lectins/glucanases"/>
    <property type="match status" value="1"/>
</dbReference>
<evidence type="ECO:0000259" key="1">
    <source>
        <dbReference type="Pfam" id="PF20254"/>
    </source>
</evidence>
<dbReference type="InterPro" id="IPR013320">
    <property type="entry name" value="ConA-like_dom_sf"/>
</dbReference>
<dbReference type="Proteomes" id="UP000285523">
    <property type="component" value="Unassembled WGS sequence"/>
</dbReference>
<dbReference type="OrthoDB" id="505641at2"/>
<proteinExistence type="predicted"/>
<accession>A0A418VJJ0</accession>
<dbReference type="RefSeq" id="WP_119855788.1">
    <property type="nucleotide sequence ID" value="NZ_QYYD01000005.1"/>
</dbReference>
<sequence>MTMPKLFGYTDRLSVKPGETLDVFVHAEGTMKATAQLVRLIHGDQHPAGPGFIEQEVDCEANGGWVVGEQVTQLGSYLQVDDPQAKLAPDGSFTVFAFICPTKPKAESRQTLLGRWDIAGRAGYGLGITADGHLEFVLGDQVNVASVVAETALRPDIWYLVAAAFDAQSGQASIYQEAVINRYNSLLSRVAVLDYRSHVTKAMPTRPKQRADTAFLIAGAWLGPAKRGAAVSELYSGKIDRPGLIGRTLGRDELDAIRKGGQPPPDHLLAYWDTSLGYSDAGIGDVVIDVGPWKLNANGHNRPVRGQTGWNWSGRNDCFRLAPQEYGGIEFHADALTDCNWPSARLVKLPADLRSGAYAMRLRARGDDGVAEDYIPFFVRPKTPTSRLAFLFPTASYIGYANDRQSFEASMTQSVTGMTPVLSAVDVELGGRDEFGLSACDHWSDRQGVCYSSSRRPILNMRPKHRAAGPNVAWQFPADLSIIAWLEHRGYAYDVLTDEDLERDGLDALQPYTCVMTGTHPEYYSERMLDATEDYIAAGGRYIYMGGNGYHWSVAFRADEPWVMECRKYGPAWKTWDARPGEYYMASNGQKGGAWRGQGRPAQKMVGVGFISEGYGKSEFYRRMPDSYHRTVTWLTKGVSGEVIGDSGLAYGGAAGIAIDRCDPSLGTPPHVKLIASSGGHIDNYLLNPEVVHYAFEGMSGSYDYRIRADMAYFTAPNDGAVFSAGSVAFGQALPINGFDNNVSRILSNVVDAFIKDGALPGSQWVNEEKQWR</sequence>
<dbReference type="Pfam" id="PF13385">
    <property type="entry name" value="Laminin_G_3"/>
    <property type="match status" value="1"/>
</dbReference>
<evidence type="ECO:0000313" key="3">
    <source>
        <dbReference type="Proteomes" id="UP000285523"/>
    </source>
</evidence>
<dbReference type="InterPro" id="IPR046540">
    <property type="entry name" value="DMFA2_C"/>
</dbReference>
<evidence type="ECO:0000313" key="2">
    <source>
        <dbReference type="EMBL" id="RJF76319.1"/>
    </source>
</evidence>
<feature type="domain" description="N,N-dimethylformamidase beta subunit-like C-terminal" evidence="1">
    <location>
        <begin position="308"/>
        <end position="739"/>
    </location>
</feature>
<dbReference type="Gene3D" id="2.60.120.200">
    <property type="match status" value="1"/>
</dbReference>
<dbReference type="EMBL" id="QYYD01000005">
    <property type="protein sequence ID" value="RJF76319.1"/>
    <property type="molecule type" value="Genomic_DNA"/>
</dbReference>
<name>A0A418VJJ0_RHOPL</name>
<dbReference type="AlphaFoldDB" id="A0A418VJJ0"/>
<dbReference type="Pfam" id="PF20254">
    <property type="entry name" value="DMFA2_C"/>
    <property type="match status" value="1"/>
</dbReference>
<reference evidence="2 3" key="1">
    <citation type="submission" date="2018-09" db="EMBL/GenBank/DDBJ databases">
        <title>Draft genome sequence of Rhodopseudomonas palustris 2.1.18.</title>
        <authorList>
            <person name="Robertson S.L."/>
            <person name="Meyer T.E."/>
            <person name="Kyndt J.A."/>
        </authorList>
    </citation>
    <scope>NUCLEOTIDE SEQUENCE [LARGE SCALE GENOMIC DNA]</scope>
    <source>
        <strain evidence="2 3">2.1.18</strain>
    </source>
</reference>
<comment type="caution">
    <text evidence="2">The sequence shown here is derived from an EMBL/GenBank/DDBJ whole genome shotgun (WGS) entry which is preliminary data.</text>
</comment>
<protein>
    <submittedName>
        <fullName evidence="2">LamG domain-containing protein</fullName>
    </submittedName>
</protein>
<gene>
    <name evidence="2" type="ORF">D4Q52_06815</name>
</gene>
<organism evidence="2 3">
    <name type="scientific">Rhodopseudomonas palustris</name>
    <dbReference type="NCBI Taxonomy" id="1076"/>
    <lineage>
        <taxon>Bacteria</taxon>
        <taxon>Pseudomonadati</taxon>
        <taxon>Pseudomonadota</taxon>
        <taxon>Alphaproteobacteria</taxon>
        <taxon>Hyphomicrobiales</taxon>
        <taxon>Nitrobacteraceae</taxon>
        <taxon>Rhodopseudomonas</taxon>
    </lineage>
</organism>